<dbReference type="Pfam" id="PF13361">
    <property type="entry name" value="UvrD_C"/>
    <property type="match status" value="1"/>
</dbReference>
<keyword evidence="6 15" id="KW-0347">Helicase</keyword>
<dbReference type="CDD" id="cd17932">
    <property type="entry name" value="DEXQc_UvrD"/>
    <property type="match status" value="1"/>
</dbReference>
<dbReference type="EC" id="5.6.2.4" evidence="13"/>
<dbReference type="Gene3D" id="3.90.320.10">
    <property type="match status" value="1"/>
</dbReference>
<comment type="caution">
    <text evidence="18">The sequence shown here is derived from an EMBL/GenBank/DDBJ whole genome shotgun (WGS) entry which is preliminary data.</text>
</comment>
<dbReference type="AlphaFoldDB" id="A0A251Y708"/>
<dbReference type="Pfam" id="PF00580">
    <property type="entry name" value="UvrD-helicase"/>
    <property type="match status" value="1"/>
</dbReference>
<dbReference type="InterPro" id="IPR038726">
    <property type="entry name" value="PDDEXK_AddAB-type"/>
</dbReference>
<comment type="similarity">
    <text evidence="1">Belongs to the helicase family. UvrD subfamily.</text>
</comment>
<gene>
    <name evidence="18" type="primary">uvrD1_2</name>
    <name evidence="18" type="ORF">BFL36_11880</name>
</gene>
<dbReference type="SUPFAM" id="SSF52980">
    <property type="entry name" value="Restriction endonuclease-like"/>
    <property type="match status" value="1"/>
</dbReference>
<dbReference type="InterPro" id="IPR014017">
    <property type="entry name" value="DNA_helicase_UvrD-like_C"/>
</dbReference>
<dbReference type="RefSeq" id="WP_431306302.1">
    <property type="nucleotide sequence ID" value="NZ_MDJY01000057.1"/>
</dbReference>
<evidence type="ECO:0000256" key="5">
    <source>
        <dbReference type="ARBA" id="ARBA00022801"/>
    </source>
</evidence>
<dbReference type="GO" id="GO:0043138">
    <property type="term" value="F:3'-5' DNA helicase activity"/>
    <property type="evidence" value="ECO:0007669"/>
    <property type="project" value="UniProtKB-EC"/>
</dbReference>
<reference evidence="18 19" key="1">
    <citation type="submission" date="2016-08" db="EMBL/GenBank/DDBJ databases">
        <title>Genome sequence of Clavibacter michiganensis spp strain CFBP8017.</title>
        <authorList>
            <person name="Thapa S.P."/>
            <person name="Coaker G."/>
            <person name="Jacques M.-A."/>
        </authorList>
    </citation>
    <scope>NUCLEOTIDE SEQUENCE [LARGE SCALE GENOMIC DNA]</scope>
    <source>
        <strain evidence="18">CFBP8017</strain>
    </source>
</reference>
<dbReference type="EMBL" id="MDJY01000057">
    <property type="protein sequence ID" value="OUE20076.1"/>
    <property type="molecule type" value="Genomic_DNA"/>
</dbReference>
<dbReference type="InterPro" id="IPR014016">
    <property type="entry name" value="UvrD-like_ATP-bd"/>
</dbReference>
<comment type="catalytic activity">
    <reaction evidence="14">
        <text>ATP + H2O = ADP + phosphate + H(+)</text>
        <dbReference type="Rhea" id="RHEA:13065"/>
        <dbReference type="ChEBI" id="CHEBI:15377"/>
        <dbReference type="ChEBI" id="CHEBI:15378"/>
        <dbReference type="ChEBI" id="CHEBI:30616"/>
        <dbReference type="ChEBI" id="CHEBI:43474"/>
        <dbReference type="ChEBI" id="CHEBI:456216"/>
        <dbReference type="EC" id="5.6.2.4"/>
    </reaction>
</comment>
<evidence type="ECO:0000256" key="13">
    <source>
        <dbReference type="ARBA" id="ARBA00034808"/>
    </source>
</evidence>
<evidence type="ECO:0000256" key="3">
    <source>
        <dbReference type="ARBA" id="ARBA00022741"/>
    </source>
</evidence>
<dbReference type="GO" id="GO:0033202">
    <property type="term" value="C:DNA helicase complex"/>
    <property type="evidence" value="ECO:0007669"/>
    <property type="project" value="TreeGrafter"/>
</dbReference>
<evidence type="ECO:0000256" key="12">
    <source>
        <dbReference type="ARBA" id="ARBA00034617"/>
    </source>
</evidence>
<evidence type="ECO:0000256" key="4">
    <source>
        <dbReference type="ARBA" id="ARBA00022763"/>
    </source>
</evidence>
<evidence type="ECO:0000256" key="14">
    <source>
        <dbReference type="ARBA" id="ARBA00048988"/>
    </source>
</evidence>
<dbReference type="GO" id="GO:0003677">
    <property type="term" value="F:DNA binding"/>
    <property type="evidence" value="ECO:0007669"/>
    <property type="project" value="UniProtKB-KW"/>
</dbReference>
<dbReference type="PROSITE" id="PS51198">
    <property type="entry name" value="UVRD_HELICASE_ATP_BIND"/>
    <property type="match status" value="1"/>
</dbReference>
<evidence type="ECO:0000256" key="10">
    <source>
        <dbReference type="ARBA" id="ARBA00023204"/>
    </source>
</evidence>
<dbReference type="InterPro" id="IPR011604">
    <property type="entry name" value="PDDEXK-like_dom_sf"/>
</dbReference>
<dbReference type="InterPro" id="IPR000212">
    <property type="entry name" value="DNA_helicase_UvrD/REP"/>
</dbReference>
<evidence type="ECO:0000256" key="9">
    <source>
        <dbReference type="ARBA" id="ARBA00023125"/>
    </source>
</evidence>
<dbReference type="GO" id="GO:0005829">
    <property type="term" value="C:cytosol"/>
    <property type="evidence" value="ECO:0007669"/>
    <property type="project" value="TreeGrafter"/>
</dbReference>
<dbReference type="Gene3D" id="1.10.486.10">
    <property type="entry name" value="PCRA, domain 4"/>
    <property type="match status" value="1"/>
</dbReference>
<keyword evidence="3 15" id="KW-0547">Nucleotide-binding</keyword>
<evidence type="ECO:0000256" key="6">
    <source>
        <dbReference type="ARBA" id="ARBA00022806"/>
    </source>
</evidence>
<dbReference type="Pfam" id="PF12705">
    <property type="entry name" value="PDDEXK_1"/>
    <property type="match status" value="1"/>
</dbReference>
<keyword evidence="9" id="KW-0238">DNA-binding</keyword>
<feature type="binding site" evidence="15">
    <location>
        <begin position="67"/>
        <end position="74"/>
    </location>
    <ligand>
        <name>ATP</name>
        <dbReference type="ChEBI" id="CHEBI:30616"/>
    </ligand>
</feature>
<dbReference type="PANTHER" id="PTHR11070">
    <property type="entry name" value="UVRD / RECB / PCRA DNA HELICASE FAMILY MEMBER"/>
    <property type="match status" value="1"/>
</dbReference>
<evidence type="ECO:0000313" key="18">
    <source>
        <dbReference type="EMBL" id="OUE20076.1"/>
    </source>
</evidence>
<evidence type="ECO:0000313" key="19">
    <source>
        <dbReference type="Proteomes" id="UP000195011"/>
    </source>
</evidence>
<keyword evidence="8 15" id="KW-0067">ATP-binding</keyword>
<proteinExistence type="inferred from homology"/>
<keyword evidence="11" id="KW-0413">Isomerase</keyword>
<dbReference type="Gene3D" id="1.10.10.160">
    <property type="match status" value="1"/>
</dbReference>
<dbReference type="SUPFAM" id="SSF52540">
    <property type="entry name" value="P-loop containing nucleoside triphosphate hydrolases"/>
    <property type="match status" value="1"/>
</dbReference>
<dbReference type="PANTHER" id="PTHR11070:SF55">
    <property type="entry name" value="DNA 3'-5' HELICASE"/>
    <property type="match status" value="1"/>
</dbReference>
<feature type="domain" description="UvrD-like helicase C-terminal" evidence="17">
    <location>
        <begin position="377"/>
        <end position="693"/>
    </location>
</feature>
<evidence type="ECO:0000256" key="1">
    <source>
        <dbReference type="ARBA" id="ARBA00009922"/>
    </source>
</evidence>
<comment type="catalytic activity">
    <reaction evidence="12">
        <text>Couples ATP hydrolysis with the unwinding of duplex DNA by translocating in the 3'-5' direction.</text>
        <dbReference type="EC" id="5.6.2.4"/>
    </reaction>
</comment>
<sequence length="1105" mass="118889">MSGVSAAGGTGVGGTGVGASGEAVAAAPAERGAISARRIAETLGLPSPTEQQRRVIESPLEPGLVVAGAGSGKTETMASRVVWLLANGHVGVEEILGLTFTRKAAGELGVRIRARIEQLQQAGLAAVPADAFATPTVQTYNAFANGIFRDSATLIGREAESVVLTEASAWQLARRLVVESTDPRLLELGRGVDPITQAVISLSRAMSENVADPAEVVRLAGSFTRLEELPLGSARIRKAPAAEAVAAVGALPPLVDLAVRFQEEKTRRGLVEYSDQVAFALAICERVPQVVAEHRKRFRVVLLDEYQDTSVVQTRLLATLFGGTPVMAVGDPHQSIYGWRGASAANLARFGADFAPAGAAAADVPVYALSTSWRNPASVLGAANRIVEPLTAASRIPVARLEPRPDAGDGRLDVAYEETVADEAASVAAWFADRLRQPGSGDRPRSAALLCRSLKTIEPFTTALADRGVPFRVLGLGGLLDQPAVVDLVCVLRVLHDPTAGSELVRLLTGARWRIGTKDVHALSRVASWLMSRDPAQKELAPEVRAGLRASVVPDEVGSVVDALDFVVGAPEGHRALEGFSAEGLARLRAAGRQLQVLRSRVGLDLVDLVTVVQQELLLDIEVAANETDPLGRASLEAFTEQVAGYLQGDTAGTLGPFLAWLAEAERRDNLAPRTEEPEPGTVQILTIHGSKGLEWDVVAVPRMVEGELPGTLREKKGWVAFGALPFEFRGDSAELPSLAWRGVETQKEFAEAMEAFGEELEERNAAEQRRLAYVAVTRTRADLLLTGSFWSTQQKPRGPGAFLREIQEVGLIAPDALPEAPELEENPLEPGSVRIAWPLPPLGPREARVRAAAEAVTVADPHAETVWTRDIDLLLAERDARARDAELVDLPTRIPASRFKDFVSDPAGVAARLRRPMPERPYRQTRLGTLFHGWVEARYGPAGTADVIDASGVELDADPTEPPVETEDLDRLRATFEASEWASRKPEEVEVEIHMELAGQVVICKIDAVFLIDGRYRVVDWKTGRTPKDAADLELKQLQLALYRLAFAKWRGIDPELVDAEFYFVAEGRSLEPERIYSEEDLVALWSGARTPDASRAPSGPTVG</sequence>
<dbReference type="InterPro" id="IPR011335">
    <property type="entry name" value="Restrct_endonuc-II-like"/>
</dbReference>
<evidence type="ECO:0000256" key="7">
    <source>
        <dbReference type="ARBA" id="ARBA00022839"/>
    </source>
</evidence>
<evidence type="ECO:0000256" key="2">
    <source>
        <dbReference type="ARBA" id="ARBA00022722"/>
    </source>
</evidence>
<evidence type="ECO:0000256" key="8">
    <source>
        <dbReference type="ARBA" id="ARBA00022840"/>
    </source>
</evidence>
<evidence type="ECO:0000256" key="15">
    <source>
        <dbReference type="PROSITE-ProRule" id="PRU00560"/>
    </source>
</evidence>
<dbReference type="Gene3D" id="3.40.50.300">
    <property type="entry name" value="P-loop containing nucleotide triphosphate hydrolases"/>
    <property type="match status" value="2"/>
</dbReference>
<dbReference type="InterPro" id="IPR027417">
    <property type="entry name" value="P-loop_NTPase"/>
</dbReference>
<keyword evidence="2" id="KW-0540">Nuclease</keyword>
<keyword evidence="10" id="KW-0234">DNA repair</keyword>
<evidence type="ECO:0000256" key="11">
    <source>
        <dbReference type="ARBA" id="ARBA00023235"/>
    </source>
</evidence>
<name>A0A251Y708_9MICO</name>
<evidence type="ECO:0000259" key="16">
    <source>
        <dbReference type="PROSITE" id="PS51198"/>
    </source>
</evidence>
<protein>
    <recommendedName>
        <fullName evidence="13">DNA 3'-5' helicase</fullName>
        <ecNumber evidence="13">5.6.2.4</ecNumber>
    </recommendedName>
</protein>
<keyword evidence="7" id="KW-0269">Exonuclease</keyword>
<keyword evidence="5 15" id="KW-0378">Hydrolase</keyword>
<feature type="domain" description="UvrD-like helicase ATP-binding" evidence="16">
    <location>
        <begin position="46"/>
        <end position="376"/>
    </location>
</feature>
<dbReference type="GO" id="GO:0000725">
    <property type="term" value="P:recombinational repair"/>
    <property type="evidence" value="ECO:0007669"/>
    <property type="project" value="TreeGrafter"/>
</dbReference>
<dbReference type="InterPro" id="IPR013986">
    <property type="entry name" value="DExx_box_DNA_helicase_dom_sf"/>
</dbReference>
<organism evidence="18 19">
    <name type="scientific">Clavibacter michiganensis</name>
    <dbReference type="NCBI Taxonomy" id="28447"/>
    <lineage>
        <taxon>Bacteria</taxon>
        <taxon>Bacillati</taxon>
        <taxon>Actinomycetota</taxon>
        <taxon>Actinomycetes</taxon>
        <taxon>Micrococcales</taxon>
        <taxon>Microbacteriaceae</taxon>
        <taxon>Clavibacter</taxon>
    </lineage>
</organism>
<dbReference type="GO" id="GO:0004527">
    <property type="term" value="F:exonuclease activity"/>
    <property type="evidence" value="ECO:0007669"/>
    <property type="project" value="UniProtKB-KW"/>
</dbReference>
<keyword evidence="4" id="KW-0227">DNA damage</keyword>
<dbReference type="GO" id="GO:0005524">
    <property type="term" value="F:ATP binding"/>
    <property type="evidence" value="ECO:0007669"/>
    <property type="project" value="UniProtKB-UniRule"/>
</dbReference>
<evidence type="ECO:0000259" key="17">
    <source>
        <dbReference type="PROSITE" id="PS51217"/>
    </source>
</evidence>
<dbReference type="Proteomes" id="UP000195011">
    <property type="component" value="Unassembled WGS sequence"/>
</dbReference>
<accession>A0A251Y708</accession>
<dbReference type="PROSITE" id="PS51217">
    <property type="entry name" value="UVRD_HELICASE_CTER"/>
    <property type="match status" value="1"/>
</dbReference>